<protein>
    <submittedName>
        <fullName evidence="2">Uncharacterized protein</fullName>
    </submittedName>
</protein>
<dbReference type="AlphaFoldDB" id="A0A5C2SVB6"/>
<feature type="compositionally biased region" description="Basic residues" evidence="1">
    <location>
        <begin position="170"/>
        <end position="181"/>
    </location>
</feature>
<reference evidence="2" key="1">
    <citation type="journal article" date="2018" name="Genome Biol. Evol.">
        <title>Genomics and development of Lentinus tigrinus, a white-rot wood-decaying mushroom with dimorphic fruiting bodies.</title>
        <authorList>
            <person name="Wu B."/>
            <person name="Xu Z."/>
            <person name="Knudson A."/>
            <person name="Carlson A."/>
            <person name="Chen N."/>
            <person name="Kovaka S."/>
            <person name="LaButti K."/>
            <person name="Lipzen A."/>
            <person name="Pennachio C."/>
            <person name="Riley R."/>
            <person name="Schakwitz W."/>
            <person name="Umezawa K."/>
            <person name="Ohm R.A."/>
            <person name="Grigoriev I.V."/>
            <person name="Nagy L.G."/>
            <person name="Gibbons J."/>
            <person name="Hibbett D."/>
        </authorList>
    </citation>
    <scope>NUCLEOTIDE SEQUENCE [LARGE SCALE GENOMIC DNA]</scope>
    <source>
        <strain evidence="2">ALCF2SS1-6</strain>
    </source>
</reference>
<sequence>MATTKASITLRAATPFNVECASIHPQRLTHWMSRDLSRQTWCQYEPFVRYLLSLCRSGPSSVNTLDDETYMVCLEGAVQVANDPDMREKLNNYCATTTNETDRYAAFVDAFNHALQLLRVLPLKNEQHRGVLRNPSDDVVLMRNDPKRLKGEYRDGTSERSPHNHGIASRIRRAQRFHGTP</sequence>
<feature type="region of interest" description="Disordered" evidence="1">
    <location>
        <begin position="145"/>
        <end position="181"/>
    </location>
</feature>
<organism evidence="2 3">
    <name type="scientific">Lentinus tigrinus ALCF2SS1-6</name>
    <dbReference type="NCBI Taxonomy" id="1328759"/>
    <lineage>
        <taxon>Eukaryota</taxon>
        <taxon>Fungi</taxon>
        <taxon>Dikarya</taxon>
        <taxon>Basidiomycota</taxon>
        <taxon>Agaricomycotina</taxon>
        <taxon>Agaricomycetes</taxon>
        <taxon>Polyporales</taxon>
        <taxon>Polyporaceae</taxon>
        <taxon>Lentinus</taxon>
    </lineage>
</organism>
<name>A0A5C2SVB6_9APHY</name>
<keyword evidence="3" id="KW-1185">Reference proteome</keyword>
<feature type="compositionally biased region" description="Basic and acidic residues" evidence="1">
    <location>
        <begin position="145"/>
        <end position="162"/>
    </location>
</feature>
<evidence type="ECO:0000313" key="2">
    <source>
        <dbReference type="EMBL" id="RPD65206.1"/>
    </source>
</evidence>
<gene>
    <name evidence="2" type="ORF">L227DRAFT_204851</name>
</gene>
<evidence type="ECO:0000256" key="1">
    <source>
        <dbReference type="SAM" id="MobiDB-lite"/>
    </source>
</evidence>
<accession>A0A5C2SVB6</accession>
<proteinExistence type="predicted"/>
<evidence type="ECO:0000313" key="3">
    <source>
        <dbReference type="Proteomes" id="UP000313359"/>
    </source>
</evidence>
<dbReference type="Proteomes" id="UP000313359">
    <property type="component" value="Unassembled WGS sequence"/>
</dbReference>
<dbReference type="EMBL" id="ML122252">
    <property type="protein sequence ID" value="RPD65206.1"/>
    <property type="molecule type" value="Genomic_DNA"/>
</dbReference>